<dbReference type="PROSITE" id="PS51658">
    <property type="entry name" value="BFN"/>
    <property type="match status" value="1"/>
</dbReference>
<dbReference type="SUPFAM" id="SSF103256">
    <property type="entry name" value="Hypothetical protein TM0160"/>
    <property type="match status" value="1"/>
</dbReference>
<dbReference type="InterPro" id="IPR036104">
    <property type="entry name" value="BFN_sf"/>
</dbReference>
<dbReference type="Proteomes" id="UP000070195">
    <property type="component" value="Unassembled WGS sequence"/>
</dbReference>
<dbReference type="PANTHER" id="PTHR15160:SF1">
    <property type="entry name" value="VON HIPPEL-LINDAU DISEASE TUMOR SUPPRESSOR"/>
    <property type="match status" value="1"/>
</dbReference>
<dbReference type="Pfam" id="PF02577">
    <property type="entry name" value="BFN_dom"/>
    <property type="match status" value="1"/>
</dbReference>
<accession>A0A133UCJ0</accession>
<dbReference type="AlphaFoldDB" id="A0A133UCJ0"/>
<dbReference type="Gene3D" id="3.10.690.10">
    <property type="entry name" value="Bifunctional nuclease domain"/>
    <property type="match status" value="1"/>
</dbReference>
<feature type="domain" description="BFN" evidence="1">
    <location>
        <begin position="1"/>
        <end position="132"/>
    </location>
</feature>
<name>A0A133UCJ0_9EURY</name>
<dbReference type="GO" id="GO:0004518">
    <property type="term" value="F:nuclease activity"/>
    <property type="evidence" value="ECO:0007669"/>
    <property type="project" value="InterPro"/>
</dbReference>
<evidence type="ECO:0000259" key="1">
    <source>
        <dbReference type="PROSITE" id="PS51658"/>
    </source>
</evidence>
<dbReference type="EMBL" id="LHXM01000006">
    <property type="protein sequence ID" value="KXA91904.1"/>
    <property type="molecule type" value="Genomic_DNA"/>
</dbReference>
<organism evidence="2 3">
    <name type="scientific">candidate division MSBL1 archaeon SCGC-AAA259D18</name>
    <dbReference type="NCBI Taxonomy" id="1698262"/>
    <lineage>
        <taxon>Archaea</taxon>
        <taxon>Methanobacteriati</taxon>
        <taxon>Methanobacteriota</taxon>
        <taxon>candidate division MSBL1</taxon>
    </lineage>
</organism>
<comment type="caution">
    <text evidence="2">The sequence shown here is derived from an EMBL/GenBank/DDBJ whole genome shotgun (WGS) entry which is preliminary data.</text>
</comment>
<protein>
    <recommendedName>
        <fullName evidence="1">BFN domain-containing protein</fullName>
    </recommendedName>
</protein>
<keyword evidence="3" id="KW-1185">Reference proteome</keyword>
<reference evidence="2 3" key="1">
    <citation type="journal article" date="2016" name="Sci. Rep.">
        <title>Metabolic traits of an uncultured archaeal lineage -MSBL1- from brine pools of the Red Sea.</title>
        <authorList>
            <person name="Mwirichia R."/>
            <person name="Alam I."/>
            <person name="Rashid M."/>
            <person name="Vinu M."/>
            <person name="Ba-Alawi W."/>
            <person name="Anthony Kamau A."/>
            <person name="Kamanda Ngugi D."/>
            <person name="Goker M."/>
            <person name="Klenk H.P."/>
            <person name="Bajic V."/>
            <person name="Stingl U."/>
        </authorList>
    </citation>
    <scope>NUCLEOTIDE SEQUENCE [LARGE SCALE GENOMIC DNA]</scope>
    <source>
        <strain evidence="2">SCGC-AAA259D18</strain>
    </source>
</reference>
<proteinExistence type="predicted"/>
<evidence type="ECO:0000313" key="2">
    <source>
        <dbReference type="EMBL" id="KXA91904.1"/>
    </source>
</evidence>
<evidence type="ECO:0000313" key="3">
    <source>
        <dbReference type="Proteomes" id="UP000070195"/>
    </source>
</evidence>
<sequence>MNSLKAHVGGVYKTKQGFMVALRSEDSGKVLPIFVSKSQARSIKLGLSEKEPPRPLTHDILRQVIEDQDLTVESVTVVDLFKGTFTAELRLKRGDRTFPYDVRPSDAIALAVRIGADIYISVDVMKRAGRKIEGQVEDYRRLALERFKDRNRE</sequence>
<dbReference type="PANTHER" id="PTHR15160">
    <property type="entry name" value="VON HIPPEL-LINDAU PROTEIN"/>
    <property type="match status" value="1"/>
</dbReference>
<dbReference type="InterPro" id="IPR003729">
    <property type="entry name" value="Bi_nuclease_dom"/>
</dbReference>
<gene>
    <name evidence="2" type="ORF">AKJ63_00420</name>
</gene>